<proteinExistence type="predicted"/>
<dbReference type="PANTHER" id="PTHR47331:SF6">
    <property type="entry name" value="DOUBLECORTIN DOMAIN-CONTAINING PROTEIN"/>
    <property type="match status" value="1"/>
</dbReference>
<dbReference type="InterPro" id="IPR001584">
    <property type="entry name" value="Integrase_cat-core"/>
</dbReference>
<dbReference type="InterPro" id="IPR043502">
    <property type="entry name" value="DNA/RNA_pol_sf"/>
</dbReference>
<dbReference type="Gene3D" id="3.30.420.10">
    <property type="entry name" value="Ribonuclease H-like superfamily/Ribonuclease H"/>
    <property type="match status" value="1"/>
</dbReference>
<evidence type="ECO:0000313" key="4">
    <source>
        <dbReference type="Proteomes" id="UP001558613"/>
    </source>
</evidence>
<evidence type="ECO:0000259" key="2">
    <source>
        <dbReference type="PROSITE" id="PS50994"/>
    </source>
</evidence>
<gene>
    <name evidence="3" type="ORF">QQF64_017409</name>
</gene>
<dbReference type="InterPro" id="IPR040676">
    <property type="entry name" value="DUF5641"/>
</dbReference>
<accession>A0ABR3LL18</accession>
<feature type="region of interest" description="Disordered" evidence="1">
    <location>
        <begin position="1"/>
        <end position="29"/>
    </location>
</feature>
<dbReference type="InterPro" id="IPR012337">
    <property type="entry name" value="RNaseH-like_sf"/>
</dbReference>
<dbReference type="InterPro" id="IPR008042">
    <property type="entry name" value="Retrotrans_Pao"/>
</dbReference>
<dbReference type="SUPFAM" id="SSF56672">
    <property type="entry name" value="DNA/RNA polymerases"/>
    <property type="match status" value="1"/>
</dbReference>
<keyword evidence="4" id="KW-1185">Reference proteome</keyword>
<dbReference type="Pfam" id="PF05380">
    <property type="entry name" value="Peptidase_A17"/>
    <property type="match status" value="1"/>
</dbReference>
<dbReference type="PROSITE" id="PS50994">
    <property type="entry name" value="INTEGRASE"/>
    <property type="match status" value="1"/>
</dbReference>
<comment type="caution">
    <text evidence="3">The sequence shown here is derived from an EMBL/GenBank/DDBJ whole genome shotgun (WGS) entry which is preliminary data.</text>
</comment>
<sequence length="1400" mass="158959">MHPKPVEGPPKVQVPTRDYGGEKEDSSEEDVSTKCTEVCGSDLSGKTCSKICLVSVFPSGQREKAIRLYAIIDDQSNRSLVRSKFFDIFNVDCDSSSYYLKTCAGVSQKTGRRAHGFQIASVDGRVIHPLPTLIECDDIPDDRSEIPTPQAALHHPHLKDIAGQIPEIDPDPPIMMLLGRDIIKVHKVRKHINGPRDAPYALKLDLGWVIVGDVCLGDVHKPDRVNVLFTNTLDSGRQSLFKPCPNTYQIRENVCDELSSLQATAVATRPVWKDEHHVEWDVFKITKDDEKLALSIEDMTFLHIMKEGIYKDEGNSWVAPLPFKPQRPRLPNNKSQALDRFRSLLRSFSKKPIMKEHFFAFMEKILSKGHAEIAPPLKQHDECWYLPLFGVYHPKKPEQIQVVFDSSCQYNGVSLNDVLLKGPDLNNGLLGVLLRFRKEAVAFTTDIEQMFHCFLVRPEDRNFLRFFWYEDNDPEKSIIEYRMKVHIFGNSPSPAVAIYGLRKAAKEAESEFGADVGRFVGKDFYLDDGLRSLPSAAAAIDLLKRTQAALACSNLKLHKIASNNKEVMHAFPSDERANDLRDMDLGKVAVPVQRTLGVNWNLLTDTFTFQLSCDTKPFTRRGVLSTVNGLYDPFGFAAPVVIHGKALVRELTTESGDWDAPLPPEKMGSWQQWKDSLQELQHLQIPRHYTKDFSSEASRRELCIFSDASVLAIATVVYLRSSNPDGSCKTSFILGKAKLAPRAELTIPRLELCGAVLAVQLADFVMSEMDAEFDNVNFFSDSKVVLGYIHNKKRRFHIFVNNRILRIRRSTHPRQWHYVASDQNPADHATRSVPAAYLKDTTWLAGPPFLSCPNQTYLSSGPFDLVDPMTDVEIRPEVSAFVTLTKDSQLGSERFQRFSNWKKLILAIACLIHIVQTYKRGLIKDGKDCKGWHRCLTPYGVEKLSRAKYVIIHAVQQEVFAEEFRCIKDNRNIPKSSPLFKLNPLIDENGLMRVGGRMPQVKTGFEENNPIIIPRRHHIAVLIVRHYHEQSQHQGRHFTEGAIRIAGFWIVGAKRCICSLIAGSVTCRKLRGRSETQKMADLPVDRVSTEPPFTYVGTDVFGSWTISARRTRGGLANSKRWAVLFTCLTIRAVHIEVMESKDTSCFINALRRFIAIRGPVKQIRSDRGTNFIGASRELNIPSNLDETKISNFLAEQGCSWIFNPSHASHMGGVWERMIGITRKILDSMMLQLGPSRITHEVLTTFMAEVTAIINSRPLVPVSTDPEDPFILTPSTLLTHKYGPYPCPPGEFNHTDLYRKQWKMVQNLASTFWDRWRKQYLSTLQPRKKWQLERQDVTEGSVVLMKDHQTKRNQWPLGRIDRVFPSEDGRVRKVKIKVMDKEESKLFIRPITEVVMLIPSD</sequence>
<protein>
    <recommendedName>
        <fullName evidence="2">Integrase catalytic domain-containing protein</fullName>
    </recommendedName>
</protein>
<dbReference type="EMBL" id="JAYMGO010000021">
    <property type="protein sequence ID" value="KAL1252716.1"/>
    <property type="molecule type" value="Genomic_DNA"/>
</dbReference>
<dbReference type="Pfam" id="PF18701">
    <property type="entry name" value="DUF5641"/>
    <property type="match status" value="1"/>
</dbReference>
<feature type="domain" description="Integrase catalytic" evidence="2">
    <location>
        <begin position="1087"/>
        <end position="1281"/>
    </location>
</feature>
<dbReference type="PANTHER" id="PTHR47331">
    <property type="entry name" value="PHD-TYPE DOMAIN-CONTAINING PROTEIN"/>
    <property type="match status" value="1"/>
</dbReference>
<organism evidence="3 4">
    <name type="scientific">Cirrhinus molitorella</name>
    <name type="common">mud carp</name>
    <dbReference type="NCBI Taxonomy" id="172907"/>
    <lineage>
        <taxon>Eukaryota</taxon>
        <taxon>Metazoa</taxon>
        <taxon>Chordata</taxon>
        <taxon>Craniata</taxon>
        <taxon>Vertebrata</taxon>
        <taxon>Euteleostomi</taxon>
        <taxon>Actinopterygii</taxon>
        <taxon>Neopterygii</taxon>
        <taxon>Teleostei</taxon>
        <taxon>Ostariophysi</taxon>
        <taxon>Cypriniformes</taxon>
        <taxon>Cyprinidae</taxon>
        <taxon>Labeoninae</taxon>
        <taxon>Labeonini</taxon>
        <taxon>Cirrhinus</taxon>
    </lineage>
</organism>
<dbReference type="InterPro" id="IPR036397">
    <property type="entry name" value="RNaseH_sf"/>
</dbReference>
<dbReference type="Proteomes" id="UP001558613">
    <property type="component" value="Unassembled WGS sequence"/>
</dbReference>
<evidence type="ECO:0000256" key="1">
    <source>
        <dbReference type="SAM" id="MobiDB-lite"/>
    </source>
</evidence>
<evidence type="ECO:0000313" key="3">
    <source>
        <dbReference type="EMBL" id="KAL1252716.1"/>
    </source>
</evidence>
<reference evidence="3 4" key="1">
    <citation type="submission" date="2023-09" db="EMBL/GenBank/DDBJ databases">
        <authorList>
            <person name="Wang M."/>
        </authorList>
    </citation>
    <scope>NUCLEOTIDE SEQUENCE [LARGE SCALE GENOMIC DNA]</scope>
    <source>
        <strain evidence="3">GT-2023</strain>
        <tissue evidence="3">Liver</tissue>
    </source>
</reference>
<dbReference type="SUPFAM" id="SSF53098">
    <property type="entry name" value="Ribonuclease H-like"/>
    <property type="match status" value="1"/>
</dbReference>
<name>A0ABR3LL18_9TELE</name>